<keyword evidence="3" id="KW-1185">Reference proteome</keyword>
<name>A0A7E4URE7_PANRE</name>
<protein>
    <submittedName>
        <fullName evidence="4">DBR1 domain-containing protein</fullName>
    </submittedName>
</protein>
<proteinExistence type="predicted"/>
<feature type="region of interest" description="Disordered" evidence="1">
    <location>
        <begin position="1"/>
        <end position="25"/>
    </location>
</feature>
<dbReference type="GO" id="GO:0005634">
    <property type="term" value="C:nucleus"/>
    <property type="evidence" value="ECO:0007669"/>
    <property type="project" value="TreeGrafter"/>
</dbReference>
<dbReference type="Pfam" id="PF00149">
    <property type="entry name" value="Metallophos"/>
    <property type="match status" value="1"/>
</dbReference>
<evidence type="ECO:0000313" key="3">
    <source>
        <dbReference type="Proteomes" id="UP000492821"/>
    </source>
</evidence>
<dbReference type="GO" id="GO:0000398">
    <property type="term" value="P:mRNA splicing, via spliceosome"/>
    <property type="evidence" value="ECO:0007669"/>
    <property type="project" value="TreeGrafter"/>
</dbReference>
<organism evidence="3 4">
    <name type="scientific">Panagrellus redivivus</name>
    <name type="common">Microworm</name>
    <dbReference type="NCBI Taxonomy" id="6233"/>
    <lineage>
        <taxon>Eukaryota</taxon>
        <taxon>Metazoa</taxon>
        <taxon>Ecdysozoa</taxon>
        <taxon>Nematoda</taxon>
        <taxon>Chromadorea</taxon>
        <taxon>Rhabditida</taxon>
        <taxon>Tylenchina</taxon>
        <taxon>Panagrolaimomorpha</taxon>
        <taxon>Panagrolaimoidea</taxon>
        <taxon>Panagrolaimidae</taxon>
        <taxon>Panagrellus</taxon>
    </lineage>
</organism>
<dbReference type="InterPro" id="IPR029052">
    <property type="entry name" value="Metallo-depent_PP-like"/>
</dbReference>
<evidence type="ECO:0000313" key="4">
    <source>
        <dbReference type="WBParaSite" id="Pan_g1196.t1"/>
    </source>
</evidence>
<reference evidence="3" key="1">
    <citation type="journal article" date="2013" name="Genetics">
        <title>The draft genome and transcriptome of Panagrellus redivivus are shaped by the harsh demands of a free-living lifestyle.</title>
        <authorList>
            <person name="Srinivasan J."/>
            <person name="Dillman A.R."/>
            <person name="Macchietto M.G."/>
            <person name="Heikkinen L."/>
            <person name="Lakso M."/>
            <person name="Fracchia K.M."/>
            <person name="Antoshechkin I."/>
            <person name="Mortazavi A."/>
            <person name="Wong G."/>
            <person name="Sternberg P.W."/>
        </authorList>
    </citation>
    <scope>NUCLEOTIDE SEQUENCE [LARGE SCALE GENOMIC DNA]</scope>
    <source>
        <strain evidence="3">MT8872</strain>
    </source>
</reference>
<sequence>MASVPPPPIPPQLSHSDEPSSKKTRIETKTIPTTKHSQRQLHLAVAGCSHGEMDYIYSTLAKMERNRGYKFDLLICCGDYQALRNNADINTINVPHKHRKLGTFHQYYSGEKVAPILTIFIGGNHEATGFMAELPYGGWVAPNIYYLGFASVVQFAGLRMGGLSGIYKSADYNKNHFERPPFNNSSIISAYHVRSIDIFRLKLLETTKKPKCPMKMPLALKRQNSWH</sequence>
<dbReference type="GO" id="GO:0008419">
    <property type="term" value="F:RNA lariat debranching enzyme activity"/>
    <property type="evidence" value="ECO:0007669"/>
    <property type="project" value="TreeGrafter"/>
</dbReference>
<dbReference type="Proteomes" id="UP000492821">
    <property type="component" value="Unassembled WGS sequence"/>
</dbReference>
<dbReference type="AlphaFoldDB" id="A0A7E4URE7"/>
<evidence type="ECO:0000259" key="2">
    <source>
        <dbReference type="Pfam" id="PF00149"/>
    </source>
</evidence>
<evidence type="ECO:0000256" key="1">
    <source>
        <dbReference type="SAM" id="MobiDB-lite"/>
    </source>
</evidence>
<dbReference type="PANTHER" id="PTHR12849">
    <property type="entry name" value="RNA LARIAT DEBRANCHING ENZYME"/>
    <property type="match status" value="1"/>
</dbReference>
<dbReference type="WBParaSite" id="Pan_g1196.t1">
    <property type="protein sequence ID" value="Pan_g1196.t1"/>
    <property type="gene ID" value="Pan_g1196"/>
</dbReference>
<dbReference type="InterPro" id="IPR004843">
    <property type="entry name" value="Calcineurin-like_PHP"/>
</dbReference>
<accession>A0A7E4URE7</accession>
<feature type="domain" description="Calcineurin-like phosphoesterase" evidence="2">
    <location>
        <begin position="42"/>
        <end position="159"/>
    </location>
</feature>
<reference evidence="4" key="2">
    <citation type="submission" date="2020-10" db="UniProtKB">
        <authorList>
            <consortium name="WormBaseParasite"/>
        </authorList>
    </citation>
    <scope>IDENTIFICATION</scope>
</reference>
<dbReference type="PANTHER" id="PTHR12849:SF0">
    <property type="entry name" value="LARIAT DEBRANCHING ENZYME"/>
    <property type="match status" value="1"/>
</dbReference>
<feature type="compositionally biased region" description="Pro residues" evidence="1">
    <location>
        <begin position="1"/>
        <end position="11"/>
    </location>
</feature>
<dbReference type="SUPFAM" id="SSF56300">
    <property type="entry name" value="Metallo-dependent phosphatases"/>
    <property type="match status" value="1"/>
</dbReference>
<feature type="compositionally biased region" description="Basic and acidic residues" evidence="1">
    <location>
        <begin position="15"/>
        <end position="25"/>
    </location>
</feature>